<evidence type="ECO:0000313" key="1">
    <source>
        <dbReference type="EMBL" id="PIV62165.1"/>
    </source>
</evidence>
<comment type="caution">
    <text evidence="1">The sequence shown here is derived from an EMBL/GenBank/DDBJ whole genome shotgun (WGS) entry which is preliminary data.</text>
</comment>
<dbReference type="Proteomes" id="UP000230116">
    <property type="component" value="Unassembled WGS sequence"/>
</dbReference>
<accession>A0A2M7E350</accession>
<evidence type="ECO:0000313" key="2">
    <source>
        <dbReference type="Proteomes" id="UP000230116"/>
    </source>
</evidence>
<reference evidence="2" key="1">
    <citation type="submission" date="2017-09" db="EMBL/GenBank/DDBJ databases">
        <title>Depth-based differentiation of microbial function through sediment-hosted aquifers and enrichment of novel symbionts in the deep terrestrial subsurface.</title>
        <authorList>
            <person name="Probst A.J."/>
            <person name="Ladd B."/>
            <person name="Jarett J.K."/>
            <person name="Geller-Mcgrath D.E."/>
            <person name="Sieber C.M.K."/>
            <person name="Emerson J.B."/>
            <person name="Anantharaman K."/>
            <person name="Thomas B.C."/>
            <person name="Malmstrom R."/>
            <person name="Stieglmeier M."/>
            <person name="Klingl A."/>
            <person name="Woyke T."/>
            <person name="Ryan C.M."/>
            <person name="Banfield J.F."/>
        </authorList>
    </citation>
    <scope>NUCLEOTIDE SEQUENCE [LARGE SCALE GENOMIC DNA]</scope>
</reference>
<proteinExistence type="predicted"/>
<dbReference type="AlphaFoldDB" id="A0A2M7E350"/>
<protein>
    <submittedName>
        <fullName evidence="1">Uncharacterized protein</fullName>
    </submittedName>
</protein>
<gene>
    <name evidence="1" type="ORF">COS12_03355</name>
</gene>
<sequence>MKIFVTLFIVILSVFFVSSVNAKLLPRFQGKPAAKVVVASRVVVSPRLRFDRGALVVYFGNLNKANSVTYTLMYQTSGVDQGVSGTLDSTNGNSLIRELYFGTCSSGVCRLHGDLSNMKLEVTSDLTNGKKTLKRFKIKI</sequence>
<name>A0A2M7E350_9BACT</name>
<dbReference type="EMBL" id="PETM01000086">
    <property type="protein sequence ID" value="PIV62165.1"/>
    <property type="molecule type" value="Genomic_DNA"/>
</dbReference>
<organism evidence="1 2">
    <name type="scientific">Candidatus Roizmanbacteria bacterium CG01_land_8_20_14_3_00_33_9</name>
    <dbReference type="NCBI Taxonomy" id="1974843"/>
    <lineage>
        <taxon>Bacteria</taxon>
        <taxon>Candidatus Roizmaniibacteriota</taxon>
    </lineage>
</organism>